<evidence type="ECO:0000259" key="1">
    <source>
        <dbReference type="Pfam" id="PF08241"/>
    </source>
</evidence>
<dbReference type="AlphaFoldDB" id="A0A2M8KHN0"/>
<dbReference type="Pfam" id="PF08241">
    <property type="entry name" value="Methyltransf_11"/>
    <property type="match status" value="1"/>
</dbReference>
<gene>
    <name evidence="2" type="ORF">COU84_00825</name>
</gene>
<dbReference type="Proteomes" id="UP000231255">
    <property type="component" value="Unassembled WGS sequence"/>
</dbReference>
<proteinExistence type="predicted"/>
<comment type="caution">
    <text evidence="2">The sequence shown here is derived from an EMBL/GenBank/DDBJ whole genome shotgun (WGS) entry which is preliminary data.</text>
</comment>
<feature type="non-terminal residue" evidence="2">
    <location>
        <position position="192"/>
    </location>
</feature>
<dbReference type="SUPFAM" id="SSF53335">
    <property type="entry name" value="S-adenosyl-L-methionine-dependent methyltransferases"/>
    <property type="match status" value="1"/>
</dbReference>
<evidence type="ECO:0000313" key="3">
    <source>
        <dbReference type="Proteomes" id="UP000231255"/>
    </source>
</evidence>
<dbReference type="EMBL" id="PFDZ01000020">
    <property type="protein sequence ID" value="PJE59436.1"/>
    <property type="molecule type" value="Genomic_DNA"/>
</dbReference>
<dbReference type="InterPro" id="IPR013216">
    <property type="entry name" value="Methyltransf_11"/>
</dbReference>
<protein>
    <recommendedName>
        <fullName evidence="1">Methyltransferase type 11 domain-containing protein</fullName>
    </recommendedName>
</protein>
<sequence length="192" mass="23094">MIRSFLREFPSRPIPTLKNTPGIRELRKYWILLSMNDYYQFQKYDYLIRWISYWHQINEVLKLRPKTVLEIGIGNKTVRDCLKKHGLDIKTLDVDKERKPDFFGSVEEMPFDDNSFDLILCAEVLEHLPFEKFEKCLKELEKVTKKNVILSLPHFGPPIKFSIKIPFLKEIKVAFKIPYHPKHQESRVHYWE</sequence>
<accession>A0A2M8KHN0</accession>
<name>A0A2M8KHN0_9BACT</name>
<dbReference type="Gene3D" id="3.40.50.150">
    <property type="entry name" value="Vaccinia Virus protein VP39"/>
    <property type="match status" value="1"/>
</dbReference>
<dbReference type="GO" id="GO:0008757">
    <property type="term" value="F:S-adenosylmethionine-dependent methyltransferase activity"/>
    <property type="evidence" value="ECO:0007669"/>
    <property type="project" value="InterPro"/>
</dbReference>
<dbReference type="InterPro" id="IPR029063">
    <property type="entry name" value="SAM-dependent_MTases_sf"/>
</dbReference>
<evidence type="ECO:0000313" key="2">
    <source>
        <dbReference type="EMBL" id="PJE59436.1"/>
    </source>
</evidence>
<reference evidence="3" key="1">
    <citation type="submission" date="2017-09" db="EMBL/GenBank/DDBJ databases">
        <title>Depth-based differentiation of microbial function through sediment-hosted aquifers and enrichment of novel symbionts in the deep terrestrial subsurface.</title>
        <authorList>
            <person name="Probst A.J."/>
            <person name="Ladd B."/>
            <person name="Jarett J.K."/>
            <person name="Geller-Mcgrath D.E."/>
            <person name="Sieber C.M.K."/>
            <person name="Emerson J.B."/>
            <person name="Anantharaman K."/>
            <person name="Thomas B.C."/>
            <person name="Malmstrom R."/>
            <person name="Stieglmeier M."/>
            <person name="Klingl A."/>
            <person name="Woyke T."/>
            <person name="Ryan C.M."/>
            <person name="Banfield J.F."/>
        </authorList>
    </citation>
    <scope>NUCLEOTIDE SEQUENCE [LARGE SCALE GENOMIC DNA]</scope>
</reference>
<organism evidence="2 3">
    <name type="scientific">Candidatus Portnoybacteria bacterium CG10_big_fil_rev_8_21_14_0_10_43_39</name>
    <dbReference type="NCBI Taxonomy" id="1974815"/>
    <lineage>
        <taxon>Bacteria</taxon>
        <taxon>Candidatus Portnoyibacteriota</taxon>
    </lineage>
</organism>
<feature type="domain" description="Methyltransferase type 11" evidence="1">
    <location>
        <begin position="69"/>
        <end position="150"/>
    </location>
</feature>